<dbReference type="InterPro" id="IPR051321">
    <property type="entry name" value="PHA/PHB_synthase"/>
</dbReference>
<evidence type="ECO:0000256" key="1">
    <source>
        <dbReference type="SAM" id="MobiDB-lite"/>
    </source>
</evidence>
<comment type="caution">
    <text evidence="3">The sequence shown here is derived from an EMBL/GenBank/DDBJ whole genome shotgun (WGS) entry which is preliminary data.</text>
</comment>
<keyword evidence="4" id="KW-1185">Reference proteome</keyword>
<dbReference type="SUPFAM" id="SSF53474">
    <property type="entry name" value="alpha/beta-Hydrolases"/>
    <property type="match status" value="1"/>
</dbReference>
<dbReference type="RefSeq" id="WP_311159847.1">
    <property type="nucleotide sequence ID" value="NZ_JAVQLW010000001.1"/>
</dbReference>
<dbReference type="EMBL" id="JAVQLW010000001">
    <property type="protein sequence ID" value="MDS9467678.1"/>
    <property type="molecule type" value="Genomic_DNA"/>
</dbReference>
<evidence type="ECO:0000313" key="4">
    <source>
        <dbReference type="Proteomes" id="UP001269144"/>
    </source>
</evidence>
<dbReference type="InterPro" id="IPR010915">
    <property type="entry name" value="PHB_depoly_PhaZ"/>
</dbReference>
<evidence type="ECO:0000313" key="3">
    <source>
        <dbReference type="EMBL" id="MDS9467678.1"/>
    </source>
</evidence>
<reference evidence="4" key="1">
    <citation type="submission" date="2023-07" db="EMBL/GenBank/DDBJ databases">
        <title>Paracoccus sp. MBLB3053 whole genome sequence.</title>
        <authorList>
            <person name="Hwang C.Y."/>
            <person name="Cho E.-S."/>
            <person name="Seo M.-J."/>
        </authorList>
    </citation>
    <scope>NUCLEOTIDE SEQUENCE [LARGE SCALE GENOMIC DNA]</scope>
    <source>
        <strain evidence="4">MBLB3053</strain>
    </source>
</reference>
<feature type="domain" description="PHB de-polymerase C-terminal" evidence="2">
    <location>
        <begin position="213"/>
        <end position="413"/>
    </location>
</feature>
<dbReference type="InterPro" id="IPR009656">
    <property type="entry name" value="PHB_depo_C"/>
</dbReference>
<protein>
    <submittedName>
        <fullName evidence="3">Polyhydroxyalkanoate depolymerase</fullName>
    </submittedName>
</protein>
<dbReference type="PIRSF" id="PIRSF020818">
    <property type="entry name" value="PHB_depoly_PhaZ"/>
    <property type="match status" value="1"/>
</dbReference>
<name>A0ABU2HRM2_9RHOB</name>
<dbReference type="InterPro" id="IPR029058">
    <property type="entry name" value="AB_hydrolase_fold"/>
</dbReference>
<accession>A0ABU2HRM2</accession>
<organism evidence="3 4">
    <name type="scientific">Paracoccus aurantius</name>
    <dbReference type="NCBI Taxonomy" id="3073814"/>
    <lineage>
        <taxon>Bacteria</taxon>
        <taxon>Pseudomonadati</taxon>
        <taxon>Pseudomonadota</taxon>
        <taxon>Alphaproteobacteria</taxon>
        <taxon>Rhodobacterales</taxon>
        <taxon>Paracoccaceae</taxon>
        <taxon>Paracoccus</taxon>
    </lineage>
</organism>
<dbReference type="Proteomes" id="UP001269144">
    <property type="component" value="Unassembled WGS sequence"/>
</dbReference>
<dbReference type="Pfam" id="PF06850">
    <property type="entry name" value="PHB_depo_C"/>
    <property type="match status" value="1"/>
</dbReference>
<evidence type="ECO:0000259" key="2">
    <source>
        <dbReference type="Pfam" id="PF06850"/>
    </source>
</evidence>
<gene>
    <name evidence="3" type="primary">phaZ</name>
    <name evidence="3" type="ORF">RGQ15_08850</name>
</gene>
<proteinExistence type="predicted"/>
<dbReference type="PANTHER" id="PTHR36837">
    <property type="entry name" value="POLY(3-HYDROXYALKANOATE) POLYMERASE SUBUNIT PHAC"/>
    <property type="match status" value="1"/>
</dbReference>
<dbReference type="NCBIfam" id="TIGR01849">
    <property type="entry name" value="PHB_depoly_PhaZ"/>
    <property type="match status" value="1"/>
</dbReference>
<sequence length="448" mass="49324">MASYKGVKGIISYDAMETIRNTNEWLGATARAMGSYPAFALIPHPAFKLMSAWGRVTERSFSRMVIKPDWEIPPIVSEDGQDHIVYVEPVLKRDFGDLVHFRVARRPPLPRKVLLVAPMSGHYATLLRTTVTSLLPDCDVYVTDWHNARDIPVSAGKFDIEDYTQYLVDFIRHLGPDTNVIAVCQPAPLALAATAVLAEEEPQAQPRSLILIGGPIDPDAAATEVTDFGNRMTMGELDFMLIQQVGFKYRGAGRMVYPGLAQLTSFIAMNADTHARAFLNQVFAEARGEASEGDKHNTFYDEYLAVMDMTAEFYLSTVERIFKTREIARNSFTVNGKPVDLTKITSVAVMTVEGANDDISAPGQCVAALELCSGVPDSRKQQHLEPGAGHYGIFAGKSWRLNIRPLVLDFIDEQISSPTKPAKRRRGGPSPVDCGRSISSDEDGKIAV</sequence>
<dbReference type="PANTHER" id="PTHR36837:SF4">
    <property type="entry name" value="BLR0908 PROTEIN"/>
    <property type="match status" value="1"/>
</dbReference>
<feature type="region of interest" description="Disordered" evidence="1">
    <location>
        <begin position="418"/>
        <end position="448"/>
    </location>
</feature>
<dbReference type="Gene3D" id="3.40.50.1820">
    <property type="entry name" value="alpha/beta hydrolase"/>
    <property type="match status" value="1"/>
</dbReference>